<evidence type="ECO:0000313" key="3">
    <source>
        <dbReference type="Proteomes" id="UP000092993"/>
    </source>
</evidence>
<name>A0A1C7MRX1_GRIFR</name>
<keyword evidence="1" id="KW-0472">Membrane</keyword>
<keyword evidence="3" id="KW-1185">Reference proteome</keyword>
<gene>
    <name evidence="2" type="ORF">A0H81_02419</name>
</gene>
<proteinExistence type="predicted"/>
<dbReference type="AlphaFoldDB" id="A0A1C7MRX1"/>
<evidence type="ECO:0000313" key="2">
    <source>
        <dbReference type="EMBL" id="OBZ77694.1"/>
    </source>
</evidence>
<keyword evidence="1" id="KW-0812">Transmembrane</keyword>
<protein>
    <submittedName>
        <fullName evidence="2">Uncharacterized protein</fullName>
    </submittedName>
</protein>
<organism evidence="2 3">
    <name type="scientific">Grifola frondosa</name>
    <name type="common">Maitake</name>
    <name type="synonym">Polyporus frondosus</name>
    <dbReference type="NCBI Taxonomy" id="5627"/>
    <lineage>
        <taxon>Eukaryota</taxon>
        <taxon>Fungi</taxon>
        <taxon>Dikarya</taxon>
        <taxon>Basidiomycota</taxon>
        <taxon>Agaricomycotina</taxon>
        <taxon>Agaricomycetes</taxon>
        <taxon>Polyporales</taxon>
        <taxon>Grifolaceae</taxon>
        <taxon>Grifola</taxon>
    </lineage>
</organism>
<reference evidence="2 3" key="1">
    <citation type="submission" date="2016-03" db="EMBL/GenBank/DDBJ databases">
        <title>Whole genome sequencing of Grifola frondosa 9006-11.</title>
        <authorList>
            <person name="Min B."/>
            <person name="Park H."/>
            <person name="Kim J.-G."/>
            <person name="Cho H."/>
            <person name="Oh Y.-L."/>
            <person name="Kong W.-S."/>
            <person name="Choi I.-G."/>
        </authorList>
    </citation>
    <scope>NUCLEOTIDE SEQUENCE [LARGE SCALE GENOMIC DNA]</scope>
    <source>
        <strain evidence="2 3">9006-11</strain>
    </source>
</reference>
<dbReference type="EMBL" id="LUGG01000002">
    <property type="protein sequence ID" value="OBZ77694.1"/>
    <property type="molecule type" value="Genomic_DNA"/>
</dbReference>
<keyword evidence="1" id="KW-1133">Transmembrane helix</keyword>
<evidence type="ECO:0000256" key="1">
    <source>
        <dbReference type="SAM" id="Phobius"/>
    </source>
</evidence>
<dbReference type="Proteomes" id="UP000092993">
    <property type="component" value="Unassembled WGS sequence"/>
</dbReference>
<dbReference type="OrthoDB" id="2758629at2759"/>
<feature type="transmembrane region" description="Helical" evidence="1">
    <location>
        <begin position="20"/>
        <end position="45"/>
    </location>
</feature>
<sequence length="381" mass="39323">MAPVHRTTVSAPRTSVPAPAASFQFIVIILIIVILLALFGTGTLLRIYALRHRSSQLPALPTVEVNTAPASPKGKAPHFCNVKHAYIHILIFQRHSAADAPADTLQTLEEGPLTPSLPPSCEDADLEAKLGPIPEWLLPHMDMIRAQAKKAWTLYVPPASTVSPAVSAVPSIVIDPCTELSPPSTPSSTSSSYSLDSPSLTTPTSAFFIPVSPSILPAAYLQVPPMSWTAPRSIMEEEPLEEPVVSNVSGKTFALGAPPTRKGKKAQARPAGVHAAGVERDAGLGLLGRGAGAASAGSGLGLGLILDSGADRSKRFGHLLEGAVAVMLCEDGNEDAAAIPNYSLPAVSSSCENDVGSTGSLDSPGSLGSPVSLGSPGFSAF</sequence>
<comment type="caution">
    <text evidence="2">The sequence shown here is derived from an EMBL/GenBank/DDBJ whole genome shotgun (WGS) entry which is preliminary data.</text>
</comment>
<accession>A0A1C7MRX1</accession>